<name>A0A8H6YWN8_9AGAR</name>
<reference evidence="1" key="1">
    <citation type="submission" date="2020-05" db="EMBL/GenBank/DDBJ databases">
        <title>Mycena genomes resolve the evolution of fungal bioluminescence.</title>
        <authorList>
            <person name="Tsai I.J."/>
        </authorList>
    </citation>
    <scope>NUCLEOTIDE SEQUENCE</scope>
    <source>
        <strain evidence="1">160909Yilan</strain>
    </source>
</reference>
<keyword evidence="2" id="KW-1185">Reference proteome</keyword>
<dbReference type="Gene3D" id="3.80.10.10">
    <property type="entry name" value="Ribonuclease Inhibitor"/>
    <property type="match status" value="1"/>
</dbReference>
<dbReference type="AlphaFoldDB" id="A0A8H6YWN8"/>
<gene>
    <name evidence="1" type="ORF">MSAN_00845000</name>
</gene>
<dbReference type="SUPFAM" id="SSF52047">
    <property type="entry name" value="RNI-like"/>
    <property type="match status" value="1"/>
</dbReference>
<evidence type="ECO:0000313" key="1">
    <source>
        <dbReference type="EMBL" id="KAF7367808.1"/>
    </source>
</evidence>
<dbReference type="EMBL" id="JACAZH010000005">
    <property type="protein sequence ID" value="KAF7367808.1"/>
    <property type="molecule type" value="Genomic_DNA"/>
</dbReference>
<dbReference type="OrthoDB" id="2745898at2759"/>
<comment type="caution">
    <text evidence="1">The sequence shown here is derived from an EMBL/GenBank/DDBJ whole genome shotgun (WGS) entry which is preliminary data.</text>
</comment>
<dbReference type="InterPro" id="IPR032675">
    <property type="entry name" value="LRR_dom_sf"/>
</dbReference>
<dbReference type="Proteomes" id="UP000623467">
    <property type="component" value="Unassembled WGS sequence"/>
</dbReference>
<evidence type="ECO:0000313" key="2">
    <source>
        <dbReference type="Proteomes" id="UP000623467"/>
    </source>
</evidence>
<proteinExistence type="predicted"/>
<organism evidence="1 2">
    <name type="scientific">Mycena sanguinolenta</name>
    <dbReference type="NCBI Taxonomy" id="230812"/>
    <lineage>
        <taxon>Eukaryota</taxon>
        <taxon>Fungi</taxon>
        <taxon>Dikarya</taxon>
        <taxon>Basidiomycota</taxon>
        <taxon>Agaricomycotina</taxon>
        <taxon>Agaricomycetes</taxon>
        <taxon>Agaricomycetidae</taxon>
        <taxon>Agaricales</taxon>
        <taxon>Marasmiineae</taxon>
        <taxon>Mycenaceae</taxon>
        <taxon>Mycena</taxon>
    </lineage>
</organism>
<sequence>MRDFAQELVDLVIDNVAATGKSRDIGSCGAVCRRWLPRSRMHLFSQITLSNSSPATIPRLINLVDASPSNILSFVQTLDIHLKCRISEQHMARLERCCSALRELRICFVPQTERFEFDHIVRQLVLRFGGSCPALTRVELDIELDIPLNVVADLITSLPGLTHLRLSGPPLSGGIYDPATILSDNGVVYPKTVPPADILPPSWHSLDISLSGGATLLFQWLLSHSEPPTFTSLKLAGWVASYPIEPVCSYFRRFGSQIESLSLAYCADRLNSHTVFETRAFEAHALATTPRLVELKLVWQDPGYIPALLTSISSVHLTTLRIGVILAEPQPDWLVIDTVLATSQFGSLRNISFTHQNRSLISPELKLLMPHASARNILAQI</sequence>
<protein>
    <submittedName>
        <fullName evidence="1">Uncharacterized protein</fullName>
    </submittedName>
</protein>
<accession>A0A8H6YWN8</accession>